<dbReference type="OrthoDB" id="2972467at2"/>
<evidence type="ECO:0000313" key="4">
    <source>
        <dbReference type="Proteomes" id="UP000094147"/>
    </source>
</evidence>
<dbReference type="Pfam" id="PF11617">
    <property type="entry name" value="Cu-binding_MopE"/>
    <property type="match status" value="2"/>
</dbReference>
<feature type="chain" id="PRO_5008544369" evidence="2">
    <location>
        <begin position="24"/>
        <end position="200"/>
    </location>
</feature>
<name>A0A1B3BAC3_9GAMM</name>
<keyword evidence="2" id="KW-0732">Signal</keyword>
<sequence precursor="true">MIGRKKLLLSVLGFIVLSSVAIAGVIASQEFKKIDTTKVNSVKAINPTAIKKVKDIGKVEMLSGSEYRKKLNAHNLKVKSKAVKTSAQANTRLRTQNTEFDTTTYDCDDSKRAVNIGAQEICDGIDNNCNGDIDEGVSVAYYLDADSDLWGDASKVYYACSLPDGYSQRRGDCNDRSSAINPSAQEIPGNNIDENCDRVK</sequence>
<gene>
    <name evidence="3" type="ORF">KS2013_997</name>
</gene>
<evidence type="ECO:0000256" key="1">
    <source>
        <dbReference type="SAM" id="MobiDB-lite"/>
    </source>
</evidence>
<dbReference type="AlphaFoldDB" id="A0A1B3BAC3"/>
<dbReference type="KEGG" id="ksd:KS2013_997"/>
<feature type="region of interest" description="Disordered" evidence="1">
    <location>
        <begin position="179"/>
        <end position="200"/>
    </location>
</feature>
<dbReference type="PATRIC" id="fig|1144748.3.peg.1008"/>
<accession>A0A1B3BAC3</accession>
<evidence type="ECO:0000313" key="3">
    <source>
        <dbReference type="EMBL" id="AOE49718.1"/>
    </source>
</evidence>
<dbReference type="EMBL" id="CP012418">
    <property type="protein sequence ID" value="AOE49718.1"/>
    <property type="molecule type" value="Genomic_DNA"/>
</dbReference>
<organism evidence="3 4">
    <name type="scientific">Kangiella sediminilitoris</name>
    <dbReference type="NCBI Taxonomy" id="1144748"/>
    <lineage>
        <taxon>Bacteria</taxon>
        <taxon>Pseudomonadati</taxon>
        <taxon>Pseudomonadota</taxon>
        <taxon>Gammaproteobacteria</taxon>
        <taxon>Kangiellales</taxon>
        <taxon>Kangiellaceae</taxon>
        <taxon>Kangiella</taxon>
    </lineage>
</organism>
<dbReference type="Proteomes" id="UP000094147">
    <property type="component" value="Chromosome"/>
</dbReference>
<dbReference type="STRING" id="1144748.KS2013_997"/>
<keyword evidence="4" id="KW-1185">Reference proteome</keyword>
<feature type="signal peptide" evidence="2">
    <location>
        <begin position="1"/>
        <end position="23"/>
    </location>
</feature>
<dbReference type="RefSeq" id="WP_068990650.1">
    <property type="nucleotide sequence ID" value="NZ_CP012418.1"/>
</dbReference>
<reference evidence="4" key="1">
    <citation type="submission" date="2015-08" db="EMBL/GenBank/DDBJ databases">
        <authorList>
            <person name="Kim K.M."/>
        </authorList>
    </citation>
    <scope>NUCLEOTIDE SEQUENCE [LARGE SCALE GENOMIC DNA]</scope>
    <source>
        <strain evidence="4">KCTC 23892</strain>
    </source>
</reference>
<dbReference type="InterPro" id="IPR021655">
    <property type="entry name" value="Put_metal-bd"/>
</dbReference>
<protein>
    <submittedName>
        <fullName evidence="3">Uncharacterized protein</fullName>
    </submittedName>
</protein>
<evidence type="ECO:0000256" key="2">
    <source>
        <dbReference type="SAM" id="SignalP"/>
    </source>
</evidence>
<proteinExistence type="predicted"/>